<evidence type="ECO:0000313" key="7">
    <source>
        <dbReference type="EMBL" id="EGW32024.1"/>
    </source>
</evidence>
<evidence type="ECO:0000256" key="5">
    <source>
        <dbReference type="ARBA" id="ARBA00023136"/>
    </source>
</evidence>
<dbReference type="KEGG" id="spaa:SPAPADRAFT_61127"/>
<dbReference type="OrthoDB" id="2802411at2759"/>
<accession>G3ANT9</accession>
<evidence type="ECO:0000256" key="4">
    <source>
        <dbReference type="ARBA" id="ARBA00022989"/>
    </source>
</evidence>
<dbReference type="AlphaFoldDB" id="G3ANT9"/>
<name>G3ANT9_SPAPN</name>
<evidence type="ECO:0008006" key="9">
    <source>
        <dbReference type="Google" id="ProtNLM"/>
    </source>
</evidence>
<keyword evidence="8" id="KW-1185">Reference proteome</keyword>
<comment type="similarity">
    <text evidence="2">Belongs to the UPF0057 (PMP3) family.</text>
</comment>
<gene>
    <name evidence="7" type="ORF">SPAPADRAFT_61127</name>
</gene>
<dbReference type="InterPro" id="IPR000612">
    <property type="entry name" value="PMP3"/>
</dbReference>
<dbReference type="PANTHER" id="PTHR21659">
    <property type="entry name" value="HYDROPHOBIC PROTEIN RCI2 LOW TEMPERATURE AND SALT RESPONSIVE PROTEIN LTI6 -RELATED"/>
    <property type="match status" value="1"/>
</dbReference>
<dbReference type="HOGENOM" id="CLU_2484746_0_0_1"/>
<keyword evidence="4 6" id="KW-1133">Transmembrane helix</keyword>
<organism evidence="8">
    <name type="scientific">Spathaspora passalidarum (strain NRRL Y-27907 / 11-Y1)</name>
    <dbReference type="NCBI Taxonomy" id="619300"/>
    <lineage>
        <taxon>Eukaryota</taxon>
        <taxon>Fungi</taxon>
        <taxon>Dikarya</taxon>
        <taxon>Ascomycota</taxon>
        <taxon>Saccharomycotina</taxon>
        <taxon>Pichiomycetes</taxon>
        <taxon>Debaryomycetaceae</taxon>
        <taxon>Spathaspora</taxon>
    </lineage>
</organism>
<proteinExistence type="inferred from homology"/>
<dbReference type="GO" id="GO:0016020">
    <property type="term" value="C:membrane"/>
    <property type="evidence" value="ECO:0007669"/>
    <property type="project" value="UniProtKB-SubCell"/>
</dbReference>
<evidence type="ECO:0000256" key="6">
    <source>
        <dbReference type="SAM" id="Phobius"/>
    </source>
</evidence>
<comment type="subcellular location">
    <subcellularLocation>
        <location evidence="1">Membrane</location>
    </subcellularLocation>
</comment>
<dbReference type="PANTHER" id="PTHR21659:SF42">
    <property type="entry name" value="UPF0057 MEMBRANE PROTEIN ZK632.10-RELATED"/>
    <property type="match status" value="1"/>
</dbReference>
<evidence type="ECO:0000256" key="3">
    <source>
        <dbReference type="ARBA" id="ARBA00022692"/>
    </source>
</evidence>
<feature type="transmembrane region" description="Helical" evidence="6">
    <location>
        <begin position="30"/>
        <end position="53"/>
    </location>
</feature>
<dbReference type="Pfam" id="PF01679">
    <property type="entry name" value="Pmp3"/>
    <property type="match status" value="1"/>
</dbReference>
<feature type="transmembrane region" description="Helical" evidence="6">
    <location>
        <begin position="6"/>
        <end position="23"/>
    </location>
</feature>
<sequence length="87" mass="9553">MDSNDWLLIILAFLIPPIPVIVKKGCSNSVFLNILLCLLGGVFGIIHAVYVVATNPYESPYYDFESYRSSSCSSKRSSSSSLPHPNV</sequence>
<dbReference type="Proteomes" id="UP000000709">
    <property type="component" value="Unassembled WGS sequence"/>
</dbReference>
<dbReference type="GeneID" id="18873728"/>
<dbReference type="InParanoid" id="G3ANT9"/>
<dbReference type="EMBL" id="GL996502">
    <property type="protein sequence ID" value="EGW32024.1"/>
    <property type="molecule type" value="Genomic_DNA"/>
</dbReference>
<keyword evidence="3 6" id="KW-0812">Transmembrane</keyword>
<evidence type="ECO:0000256" key="1">
    <source>
        <dbReference type="ARBA" id="ARBA00004370"/>
    </source>
</evidence>
<evidence type="ECO:0000256" key="2">
    <source>
        <dbReference type="ARBA" id="ARBA00009530"/>
    </source>
</evidence>
<reference evidence="7 8" key="1">
    <citation type="journal article" date="2011" name="Proc. Natl. Acad. Sci. U.S.A.">
        <title>Comparative genomics of xylose-fermenting fungi for enhanced biofuel production.</title>
        <authorList>
            <person name="Wohlbach D.J."/>
            <person name="Kuo A."/>
            <person name="Sato T.K."/>
            <person name="Potts K.M."/>
            <person name="Salamov A.A."/>
            <person name="LaButti K.M."/>
            <person name="Sun H."/>
            <person name="Clum A."/>
            <person name="Pangilinan J.L."/>
            <person name="Lindquist E.A."/>
            <person name="Lucas S."/>
            <person name="Lapidus A."/>
            <person name="Jin M."/>
            <person name="Gunawan C."/>
            <person name="Balan V."/>
            <person name="Dale B.E."/>
            <person name="Jeffries T.W."/>
            <person name="Zinkel R."/>
            <person name="Barry K.W."/>
            <person name="Grigoriev I.V."/>
            <person name="Gasch A.P."/>
        </authorList>
    </citation>
    <scope>NUCLEOTIDE SEQUENCE [LARGE SCALE GENOMIC DNA]</scope>
    <source>
        <strain evidence="8">NRRL Y-27907 / 11-Y1</strain>
    </source>
</reference>
<protein>
    <recommendedName>
        <fullName evidence="9">Plasma membrane proteolipid 3</fullName>
    </recommendedName>
</protein>
<keyword evidence="5 6" id="KW-0472">Membrane</keyword>
<dbReference type="RefSeq" id="XP_007375300.1">
    <property type="nucleotide sequence ID" value="XM_007375238.1"/>
</dbReference>
<evidence type="ECO:0000313" key="8">
    <source>
        <dbReference type="Proteomes" id="UP000000709"/>
    </source>
</evidence>